<feature type="transmembrane region" description="Helical" evidence="1">
    <location>
        <begin position="312"/>
        <end position="334"/>
    </location>
</feature>
<evidence type="ECO:0000256" key="1">
    <source>
        <dbReference type="SAM" id="Phobius"/>
    </source>
</evidence>
<dbReference type="Pfam" id="PF01757">
    <property type="entry name" value="Acyl_transf_3"/>
    <property type="match status" value="1"/>
</dbReference>
<dbReference type="InterPro" id="IPR002656">
    <property type="entry name" value="Acyl_transf_3_dom"/>
</dbReference>
<feature type="transmembrane region" description="Helical" evidence="1">
    <location>
        <begin position="99"/>
        <end position="123"/>
    </location>
</feature>
<dbReference type="PANTHER" id="PTHR23028">
    <property type="entry name" value="ACETYLTRANSFERASE"/>
    <property type="match status" value="1"/>
</dbReference>
<keyword evidence="3" id="KW-0012">Acyltransferase</keyword>
<evidence type="ECO:0000259" key="2">
    <source>
        <dbReference type="Pfam" id="PF01757"/>
    </source>
</evidence>
<proteinExistence type="predicted"/>
<accession>A0ABV6SC01</accession>
<keyword evidence="1" id="KW-1133">Transmembrane helix</keyword>
<evidence type="ECO:0000313" key="3">
    <source>
        <dbReference type="EMBL" id="MFC0685613.1"/>
    </source>
</evidence>
<protein>
    <submittedName>
        <fullName evidence="3">Acyltransferase family protein</fullName>
        <ecNumber evidence="3">2.3.-.-</ecNumber>
    </submittedName>
</protein>
<comment type="caution">
    <text evidence="3">The sequence shown here is derived from an EMBL/GenBank/DDBJ whole genome shotgun (WGS) entry which is preliminary data.</text>
</comment>
<feature type="domain" description="Acyltransferase 3" evidence="2">
    <location>
        <begin position="18"/>
        <end position="329"/>
    </location>
</feature>
<dbReference type="Proteomes" id="UP001589858">
    <property type="component" value="Unassembled WGS sequence"/>
</dbReference>
<dbReference type="EC" id="2.3.-.-" evidence="3"/>
<keyword evidence="1" id="KW-0472">Membrane</keyword>
<name>A0ABV6SC01_9SPHN</name>
<evidence type="ECO:0000313" key="4">
    <source>
        <dbReference type="Proteomes" id="UP001589858"/>
    </source>
</evidence>
<dbReference type="InterPro" id="IPR050879">
    <property type="entry name" value="Acyltransferase_3"/>
</dbReference>
<keyword evidence="1" id="KW-0812">Transmembrane</keyword>
<keyword evidence="3" id="KW-0808">Transferase</keyword>
<dbReference type="PANTHER" id="PTHR23028:SF131">
    <property type="entry name" value="BLR2367 PROTEIN"/>
    <property type="match status" value="1"/>
</dbReference>
<feature type="transmembrane region" description="Helical" evidence="1">
    <location>
        <begin position="155"/>
        <end position="174"/>
    </location>
</feature>
<gene>
    <name evidence="3" type="ORF">ACFFF8_13495</name>
</gene>
<feature type="transmembrane region" description="Helical" evidence="1">
    <location>
        <begin position="181"/>
        <end position="197"/>
    </location>
</feature>
<keyword evidence="4" id="KW-1185">Reference proteome</keyword>
<dbReference type="GO" id="GO:0016746">
    <property type="term" value="F:acyltransferase activity"/>
    <property type="evidence" value="ECO:0007669"/>
    <property type="project" value="UniProtKB-KW"/>
</dbReference>
<reference evidence="3 4" key="1">
    <citation type="submission" date="2024-09" db="EMBL/GenBank/DDBJ databases">
        <authorList>
            <person name="Sun Q."/>
            <person name="Mori K."/>
        </authorList>
    </citation>
    <scope>NUCLEOTIDE SEQUENCE [LARGE SCALE GENOMIC DNA]</scope>
    <source>
        <strain evidence="3 4">CICC 11035S</strain>
    </source>
</reference>
<feature type="transmembrane region" description="Helical" evidence="1">
    <location>
        <begin position="62"/>
        <end position="79"/>
    </location>
</feature>
<dbReference type="RefSeq" id="WP_267219057.1">
    <property type="nucleotide sequence ID" value="NZ_JAPCWC010000003.1"/>
</dbReference>
<sequence length="363" mass="39457">MKRGLQGEATGPGGRLTRLDGLRGLAACGVALLYHPQSLFAPQTNATLPGVLHWFQHSGWTLVDLFFLISGYIFAHVYLVERTPGQGFALRRETLGGFAVARVARLYPLHLVMLLVCAVLFLGAQGNTPLAFIAHLLMLQGFVGMVGLSFDGPSWSISVECACYILFALGAVGGRRTLQRVSVLAILGALLHFALQGRAGGPWVGDGLPRGLLGFFLGQMLWQARARLRHAPSMLLVCLMAIGLSLDMGHASSVPPMSLLAWPSALLLALRLKFMGSAPMRWLGDRSYAIYLVHWPVLKLGEQQLGHVSGDFTTWLVVTAVYALVVLVISDLSYRWLETPARKAIRAAWQRRLKAGQGARIAV</sequence>
<dbReference type="EMBL" id="JBHLTM010000055">
    <property type="protein sequence ID" value="MFC0685613.1"/>
    <property type="molecule type" value="Genomic_DNA"/>
</dbReference>
<organism evidence="3 4">
    <name type="scientific">Novosphingobium clariflavum</name>
    <dbReference type="NCBI Taxonomy" id="2029884"/>
    <lineage>
        <taxon>Bacteria</taxon>
        <taxon>Pseudomonadati</taxon>
        <taxon>Pseudomonadota</taxon>
        <taxon>Alphaproteobacteria</taxon>
        <taxon>Sphingomonadales</taxon>
        <taxon>Sphingomonadaceae</taxon>
        <taxon>Novosphingobium</taxon>
    </lineage>
</organism>